<dbReference type="Gene3D" id="3.90.190.20">
    <property type="entry name" value="Mur ligase, C-terminal domain"/>
    <property type="match status" value="1"/>
</dbReference>
<keyword evidence="2" id="KW-0547">Nucleotide-binding</keyword>
<feature type="transmembrane region" description="Helical" evidence="4">
    <location>
        <begin position="84"/>
        <end position="103"/>
    </location>
</feature>
<evidence type="ECO:0000313" key="8">
    <source>
        <dbReference type="Proteomes" id="UP000230088"/>
    </source>
</evidence>
<accession>A0A2H0YPJ2</accession>
<dbReference type="Proteomes" id="UP000230088">
    <property type="component" value="Unassembled WGS sequence"/>
</dbReference>
<feature type="domain" description="Mur ligase central" evidence="6">
    <location>
        <begin position="198"/>
        <end position="392"/>
    </location>
</feature>
<keyword evidence="1" id="KW-0436">Ligase</keyword>
<protein>
    <submittedName>
        <fullName evidence="7">Uncharacterized protein</fullName>
    </submittedName>
</protein>
<dbReference type="GO" id="GO:0005524">
    <property type="term" value="F:ATP binding"/>
    <property type="evidence" value="ECO:0007669"/>
    <property type="project" value="UniProtKB-KW"/>
</dbReference>
<feature type="transmembrane region" description="Helical" evidence="4">
    <location>
        <begin position="148"/>
        <end position="175"/>
    </location>
</feature>
<dbReference type="InterPro" id="IPR051046">
    <property type="entry name" value="MurCDEF_CellWall_CoF430Synth"/>
</dbReference>
<evidence type="ECO:0000256" key="1">
    <source>
        <dbReference type="ARBA" id="ARBA00022598"/>
    </source>
</evidence>
<organism evidence="7 8">
    <name type="scientific">Candidatus Nealsonbacteria bacterium CG08_land_8_20_14_0_20_38_20</name>
    <dbReference type="NCBI Taxonomy" id="1974705"/>
    <lineage>
        <taxon>Bacteria</taxon>
        <taxon>Candidatus Nealsoniibacteriota</taxon>
    </lineage>
</organism>
<dbReference type="InterPro" id="IPR004101">
    <property type="entry name" value="Mur_ligase_C"/>
</dbReference>
<evidence type="ECO:0000256" key="4">
    <source>
        <dbReference type="SAM" id="Phobius"/>
    </source>
</evidence>
<evidence type="ECO:0000313" key="7">
    <source>
        <dbReference type="EMBL" id="PIS39683.1"/>
    </source>
</evidence>
<feature type="transmembrane region" description="Helical" evidence="4">
    <location>
        <begin position="123"/>
        <end position="142"/>
    </location>
</feature>
<dbReference type="Pfam" id="PF08245">
    <property type="entry name" value="Mur_ligase_M"/>
    <property type="match status" value="1"/>
</dbReference>
<dbReference type="EMBL" id="PEYD01000010">
    <property type="protein sequence ID" value="PIS39683.1"/>
    <property type="molecule type" value="Genomic_DNA"/>
</dbReference>
<dbReference type="SUPFAM" id="SSF53244">
    <property type="entry name" value="MurD-like peptide ligases, peptide-binding domain"/>
    <property type="match status" value="1"/>
</dbReference>
<keyword evidence="4" id="KW-1133">Transmembrane helix</keyword>
<dbReference type="InterPro" id="IPR013221">
    <property type="entry name" value="Mur_ligase_cen"/>
</dbReference>
<feature type="transmembrane region" description="Helical" evidence="4">
    <location>
        <begin position="6"/>
        <end position="31"/>
    </location>
</feature>
<comment type="caution">
    <text evidence="7">The sequence shown here is derived from an EMBL/GenBank/DDBJ whole genome shotgun (WGS) entry which is preliminary data.</text>
</comment>
<proteinExistence type="predicted"/>
<dbReference type="AlphaFoldDB" id="A0A2H0YPJ2"/>
<keyword evidence="4" id="KW-0812">Transmembrane</keyword>
<feature type="transmembrane region" description="Helical" evidence="4">
    <location>
        <begin position="52"/>
        <end position="72"/>
    </location>
</feature>
<dbReference type="GO" id="GO:0016881">
    <property type="term" value="F:acid-amino acid ligase activity"/>
    <property type="evidence" value="ECO:0007669"/>
    <property type="project" value="InterPro"/>
</dbReference>
<gene>
    <name evidence="7" type="ORF">COT33_00675</name>
</gene>
<evidence type="ECO:0000259" key="6">
    <source>
        <dbReference type="Pfam" id="PF08245"/>
    </source>
</evidence>
<dbReference type="SUPFAM" id="SSF53623">
    <property type="entry name" value="MurD-like peptide ligases, catalytic domain"/>
    <property type="match status" value="1"/>
</dbReference>
<dbReference type="PANTHER" id="PTHR43024:SF1">
    <property type="entry name" value="UDP-N-ACETYLMURAMOYL-TRIPEPTIDE--D-ALANYL-D-ALANINE LIGASE"/>
    <property type="match status" value="1"/>
</dbReference>
<evidence type="ECO:0000256" key="2">
    <source>
        <dbReference type="ARBA" id="ARBA00022741"/>
    </source>
</evidence>
<keyword evidence="4" id="KW-0472">Membrane</keyword>
<evidence type="ECO:0000256" key="3">
    <source>
        <dbReference type="ARBA" id="ARBA00022840"/>
    </source>
</evidence>
<feature type="domain" description="Mur ligase C-terminal" evidence="5">
    <location>
        <begin position="416"/>
        <end position="538"/>
    </location>
</feature>
<dbReference type="PANTHER" id="PTHR43024">
    <property type="entry name" value="UDP-N-ACETYLMURAMOYL-TRIPEPTIDE--D-ALANYL-D-ALANINE LIGASE"/>
    <property type="match status" value="1"/>
</dbReference>
<dbReference type="InterPro" id="IPR036565">
    <property type="entry name" value="Mur-like_cat_sf"/>
</dbReference>
<dbReference type="Gene3D" id="3.40.1190.10">
    <property type="entry name" value="Mur-like, catalytic domain"/>
    <property type="match status" value="1"/>
</dbReference>
<reference evidence="8" key="1">
    <citation type="submission" date="2017-09" db="EMBL/GenBank/DDBJ databases">
        <title>Depth-based differentiation of microbial function through sediment-hosted aquifers and enrichment of novel symbionts in the deep terrestrial subsurface.</title>
        <authorList>
            <person name="Probst A.J."/>
            <person name="Ladd B."/>
            <person name="Jarett J.K."/>
            <person name="Geller-Mcgrath D.E."/>
            <person name="Sieber C.M.K."/>
            <person name="Emerson J.B."/>
            <person name="Anantharaman K."/>
            <person name="Thomas B.C."/>
            <person name="Malmstrom R."/>
            <person name="Stieglmeier M."/>
            <person name="Klingl A."/>
            <person name="Woyke T."/>
            <person name="Ryan C.M."/>
            <person name="Banfield J.F."/>
        </authorList>
    </citation>
    <scope>NUCLEOTIDE SEQUENCE [LARGE SCALE GENOMIC DNA]</scope>
</reference>
<name>A0A2H0YPJ2_9BACT</name>
<sequence>MNTFTLLIFLFPLFFVIVIIKKILFWLYLWQLKEYHPGRLLNHFSTAKGRELLLNKVNLLKIFFLFIIIYSYLLPDDPPADSWLGSFILSLLSLFFIYTAEGLKALKDFFQKTLKKPIFTKKIILLFSIIVIAAAIFFYSALQRLDLLSILIFDLLIPLIVSAVILLFQPLAVLARNQIIGKAKRKREKFRDLLVIGITGSYGKTSTKEFLATILSEKYNVLKTKEHQNSEVGISQCIINDLKPEHQIFVCEMGAYNRGGIKLLCDIVKPKIGILTGINEQHMATYGSLENIIRTKFELIKALPEDGLAILNDSDPKIKNEKLKIKNYNLKLKNIKFYSVDDKKDVWAEDINIEKEFISFKAVAKDGDYADFKVNLLGKQNILNILGVAAVAKELGMNLKEISAACEKIEPEQSGFQLKKGIGGLNVIDATYSANPDGVISHLEYLKTFPGKKVIVMPCLIELGKASKEVHKRIGRKIGEVCDLTIITTKDRFQEIVEGARFRQCFGGREIKILFLENPKEIFEKIKNFTKEGDVVLLESRVPELLIKQLLNETI</sequence>
<keyword evidence="3" id="KW-0067">ATP-binding</keyword>
<evidence type="ECO:0000259" key="5">
    <source>
        <dbReference type="Pfam" id="PF02875"/>
    </source>
</evidence>
<dbReference type="InterPro" id="IPR036615">
    <property type="entry name" value="Mur_ligase_C_dom_sf"/>
</dbReference>
<dbReference type="Pfam" id="PF02875">
    <property type="entry name" value="Mur_ligase_C"/>
    <property type="match status" value="1"/>
</dbReference>